<dbReference type="GO" id="GO:0016020">
    <property type="term" value="C:membrane"/>
    <property type="evidence" value="ECO:0007669"/>
    <property type="project" value="UniProtKB-SubCell"/>
</dbReference>
<keyword evidence="2" id="KW-0433">Leucine-rich repeat</keyword>
<protein>
    <recommendedName>
        <fullName evidence="10">Protein kinase domain-containing protein</fullName>
    </recommendedName>
</protein>
<dbReference type="AlphaFoldDB" id="A0A835BDA4"/>
<comment type="subcellular location">
    <subcellularLocation>
        <location evidence="1">Membrane</location>
        <topology evidence="1">Single-pass membrane protein</topology>
    </subcellularLocation>
</comment>
<evidence type="ECO:0000256" key="4">
    <source>
        <dbReference type="ARBA" id="ARBA00022729"/>
    </source>
</evidence>
<dbReference type="InterPro" id="IPR000719">
    <property type="entry name" value="Prot_kinase_dom"/>
</dbReference>
<dbReference type="GO" id="GO:0004672">
    <property type="term" value="F:protein kinase activity"/>
    <property type="evidence" value="ECO:0007669"/>
    <property type="project" value="InterPro"/>
</dbReference>
<dbReference type="PROSITE" id="PS00108">
    <property type="entry name" value="PROTEIN_KINASE_ST"/>
    <property type="match status" value="1"/>
</dbReference>
<dbReference type="PROSITE" id="PS50011">
    <property type="entry name" value="PROTEIN_KINASE_DOM"/>
    <property type="match status" value="1"/>
</dbReference>
<dbReference type="OrthoDB" id="1926182at2759"/>
<accession>A0A835BDA4</accession>
<evidence type="ECO:0000256" key="1">
    <source>
        <dbReference type="ARBA" id="ARBA00004167"/>
    </source>
</evidence>
<dbReference type="PANTHER" id="PTHR47986">
    <property type="entry name" value="OSJNBA0070M12.3 PROTEIN"/>
    <property type="match status" value="1"/>
</dbReference>
<evidence type="ECO:0000256" key="7">
    <source>
        <dbReference type="ARBA" id="ARBA00023136"/>
    </source>
</evidence>
<keyword evidence="5" id="KW-0677">Repeat</keyword>
<keyword evidence="3" id="KW-0812">Transmembrane</keyword>
<gene>
    <name evidence="11" type="ORF">HU200_039063</name>
</gene>
<reference evidence="11" key="1">
    <citation type="submission" date="2020-07" db="EMBL/GenBank/DDBJ databases">
        <title>Genome sequence and genetic diversity analysis of an under-domesticated orphan crop, white fonio (Digitaria exilis).</title>
        <authorList>
            <person name="Bennetzen J.L."/>
            <person name="Chen S."/>
            <person name="Ma X."/>
            <person name="Wang X."/>
            <person name="Yssel A.E.J."/>
            <person name="Chaluvadi S.R."/>
            <person name="Johnson M."/>
            <person name="Gangashetty P."/>
            <person name="Hamidou F."/>
            <person name="Sanogo M.D."/>
            <person name="Zwaenepoel A."/>
            <person name="Wallace J."/>
            <person name="Van De Peer Y."/>
            <person name="Van Deynze A."/>
        </authorList>
    </citation>
    <scope>NUCLEOTIDE SEQUENCE</scope>
    <source>
        <tissue evidence="11">Leaves</tissue>
    </source>
</reference>
<dbReference type="InterPro" id="IPR011009">
    <property type="entry name" value="Kinase-like_dom_sf"/>
</dbReference>
<dbReference type="InterPro" id="IPR052422">
    <property type="entry name" value="Auxin_Ser/Thr_Kinase"/>
</dbReference>
<dbReference type="SUPFAM" id="SSF56112">
    <property type="entry name" value="Protein kinase-like (PK-like)"/>
    <property type="match status" value="1"/>
</dbReference>
<evidence type="ECO:0000259" key="10">
    <source>
        <dbReference type="PROSITE" id="PS50011"/>
    </source>
</evidence>
<evidence type="ECO:0000313" key="11">
    <source>
        <dbReference type="EMBL" id="KAF8693653.1"/>
    </source>
</evidence>
<dbReference type="SMART" id="SM00220">
    <property type="entry name" value="S_TKc"/>
    <property type="match status" value="1"/>
</dbReference>
<dbReference type="Proteomes" id="UP000636709">
    <property type="component" value="Unassembled WGS sequence"/>
</dbReference>
<keyword evidence="8" id="KW-0675">Receptor</keyword>
<dbReference type="InterPro" id="IPR008271">
    <property type="entry name" value="Ser/Thr_kinase_AS"/>
</dbReference>
<evidence type="ECO:0000256" key="2">
    <source>
        <dbReference type="ARBA" id="ARBA00022614"/>
    </source>
</evidence>
<evidence type="ECO:0000256" key="8">
    <source>
        <dbReference type="ARBA" id="ARBA00023170"/>
    </source>
</evidence>
<evidence type="ECO:0000256" key="6">
    <source>
        <dbReference type="ARBA" id="ARBA00022989"/>
    </source>
</evidence>
<comment type="caution">
    <text evidence="11">The sequence shown here is derived from an EMBL/GenBank/DDBJ whole genome shotgun (WGS) entry which is preliminary data.</text>
</comment>
<evidence type="ECO:0000256" key="3">
    <source>
        <dbReference type="ARBA" id="ARBA00022692"/>
    </source>
</evidence>
<keyword evidence="7" id="KW-0472">Membrane</keyword>
<sequence>MSGWFRPSGSRNSKSKEQRIALIVGIASGATVLENTIGEYGFGVVFKGTINGQPVAVKRLIAIDTERLKEYDAEIDVLGKLRHCNLVQLLGYCIHGSERLLVYEYMASGSLREHLKQRGHPPLTWEQRVTIALDIAWGDSVYSQHAHESFIHRDLKPANILLDKDLRAKVADFGLIRPAVDKDRVKVAGLFGYLALECVGT</sequence>
<dbReference type="GO" id="GO:0005524">
    <property type="term" value="F:ATP binding"/>
    <property type="evidence" value="ECO:0007669"/>
    <property type="project" value="InterPro"/>
</dbReference>
<keyword evidence="4" id="KW-0732">Signal</keyword>
<feature type="domain" description="Protein kinase" evidence="10">
    <location>
        <begin position="31"/>
        <end position="201"/>
    </location>
</feature>
<keyword evidence="6" id="KW-1133">Transmembrane helix</keyword>
<dbReference type="Pfam" id="PF07714">
    <property type="entry name" value="PK_Tyr_Ser-Thr"/>
    <property type="match status" value="1"/>
</dbReference>
<dbReference type="PANTHER" id="PTHR47986:SF34">
    <property type="entry name" value="RECEPTOR-LIKE KINASE TMK2"/>
    <property type="match status" value="1"/>
</dbReference>
<name>A0A835BDA4_9POAL</name>
<dbReference type="InterPro" id="IPR001245">
    <property type="entry name" value="Ser-Thr/Tyr_kinase_cat_dom"/>
</dbReference>
<proteinExistence type="predicted"/>
<organism evidence="11 12">
    <name type="scientific">Digitaria exilis</name>
    <dbReference type="NCBI Taxonomy" id="1010633"/>
    <lineage>
        <taxon>Eukaryota</taxon>
        <taxon>Viridiplantae</taxon>
        <taxon>Streptophyta</taxon>
        <taxon>Embryophyta</taxon>
        <taxon>Tracheophyta</taxon>
        <taxon>Spermatophyta</taxon>
        <taxon>Magnoliopsida</taxon>
        <taxon>Liliopsida</taxon>
        <taxon>Poales</taxon>
        <taxon>Poaceae</taxon>
        <taxon>PACMAD clade</taxon>
        <taxon>Panicoideae</taxon>
        <taxon>Panicodae</taxon>
        <taxon>Paniceae</taxon>
        <taxon>Anthephorinae</taxon>
        <taxon>Digitaria</taxon>
    </lineage>
</organism>
<evidence type="ECO:0000313" key="12">
    <source>
        <dbReference type="Proteomes" id="UP000636709"/>
    </source>
</evidence>
<evidence type="ECO:0000256" key="9">
    <source>
        <dbReference type="ARBA" id="ARBA00023180"/>
    </source>
</evidence>
<evidence type="ECO:0000256" key="5">
    <source>
        <dbReference type="ARBA" id="ARBA00022737"/>
    </source>
</evidence>
<dbReference type="Gene3D" id="1.10.510.10">
    <property type="entry name" value="Transferase(Phosphotransferase) domain 1"/>
    <property type="match status" value="1"/>
</dbReference>
<dbReference type="EMBL" id="JACEFO010001924">
    <property type="protein sequence ID" value="KAF8693653.1"/>
    <property type="molecule type" value="Genomic_DNA"/>
</dbReference>
<dbReference type="Gene3D" id="3.30.200.20">
    <property type="entry name" value="Phosphorylase Kinase, domain 1"/>
    <property type="match status" value="1"/>
</dbReference>
<keyword evidence="12" id="KW-1185">Reference proteome</keyword>
<keyword evidence="9" id="KW-0325">Glycoprotein</keyword>